<organism evidence="3 4">
    <name type="scientific">Nocardia jiangxiensis</name>
    <dbReference type="NCBI Taxonomy" id="282685"/>
    <lineage>
        <taxon>Bacteria</taxon>
        <taxon>Bacillati</taxon>
        <taxon>Actinomycetota</taxon>
        <taxon>Actinomycetes</taxon>
        <taxon>Mycobacteriales</taxon>
        <taxon>Nocardiaceae</taxon>
        <taxon>Nocardia</taxon>
    </lineage>
</organism>
<comment type="caution">
    <text evidence="3">The sequence shown here is derived from an EMBL/GenBank/DDBJ whole genome shotgun (WGS) entry which is preliminary data.</text>
</comment>
<proteinExistence type="predicted"/>
<gene>
    <name evidence="3" type="ORF">ACFYXQ_00930</name>
</gene>
<accession>A0ABW6RQP3</accession>
<dbReference type="EMBL" id="JBIAQY010000001">
    <property type="protein sequence ID" value="MFF3566325.1"/>
    <property type="molecule type" value="Genomic_DNA"/>
</dbReference>
<dbReference type="RefSeq" id="WP_040827629.1">
    <property type="nucleotide sequence ID" value="NZ_JBIAQY010000001.1"/>
</dbReference>
<protein>
    <submittedName>
        <fullName evidence="3">Uncharacterized protein</fullName>
    </submittedName>
</protein>
<evidence type="ECO:0000256" key="2">
    <source>
        <dbReference type="SAM" id="SignalP"/>
    </source>
</evidence>
<evidence type="ECO:0000313" key="3">
    <source>
        <dbReference type="EMBL" id="MFF3566325.1"/>
    </source>
</evidence>
<keyword evidence="4" id="KW-1185">Reference proteome</keyword>
<keyword evidence="2" id="KW-0732">Signal</keyword>
<sequence>MSGWIAVGFVVATAPPAAVLAAALLLPEKTDPSRPAGAIPGRAQNDDHRRNATFGDDEPG</sequence>
<feature type="chain" id="PRO_5047188284" evidence="2">
    <location>
        <begin position="22"/>
        <end position="60"/>
    </location>
</feature>
<feature type="region of interest" description="Disordered" evidence="1">
    <location>
        <begin position="30"/>
        <end position="60"/>
    </location>
</feature>
<name>A0ABW6RQP3_9NOCA</name>
<reference evidence="3 4" key="1">
    <citation type="submission" date="2024-10" db="EMBL/GenBank/DDBJ databases">
        <title>The Natural Products Discovery Center: Release of the First 8490 Sequenced Strains for Exploring Actinobacteria Biosynthetic Diversity.</title>
        <authorList>
            <person name="Kalkreuter E."/>
            <person name="Kautsar S.A."/>
            <person name="Yang D."/>
            <person name="Bader C.D."/>
            <person name="Teijaro C.N."/>
            <person name="Fluegel L."/>
            <person name="Davis C.M."/>
            <person name="Simpson J.R."/>
            <person name="Lauterbach L."/>
            <person name="Steele A.D."/>
            <person name="Gui C."/>
            <person name="Meng S."/>
            <person name="Li G."/>
            <person name="Viehrig K."/>
            <person name="Ye F."/>
            <person name="Su P."/>
            <person name="Kiefer A.F."/>
            <person name="Nichols A."/>
            <person name="Cepeda A.J."/>
            <person name="Yan W."/>
            <person name="Fan B."/>
            <person name="Jiang Y."/>
            <person name="Adhikari A."/>
            <person name="Zheng C.-J."/>
            <person name="Schuster L."/>
            <person name="Cowan T.M."/>
            <person name="Smanski M.J."/>
            <person name="Chevrette M.G."/>
            <person name="De Carvalho L.P.S."/>
            <person name="Shen B."/>
        </authorList>
    </citation>
    <scope>NUCLEOTIDE SEQUENCE [LARGE SCALE GENOMIC DNA]</scope>
    <source>
        <strain evidence="3 4">NPDC002593</strain>
    </source>
</reference>
<feature type="signal peptide" evidence="2">
    <location>
        <begin position="1"/>
        <end position="21"/>
    </location>
</feature>
<evidence type="ECO:0000313" key="4">
    <source>
        <dbReference type="Proteomes" id="UP001601992"/>
    </source>
</evidence>
<dbReference type="Proteomes" id="UP001601992">
    <property type="component" value="Unassembled WGS sequence"/>
</dbReference>
<evidence type="ECO:0000256" key="1">
    <source>
        <dbReference type="SAM" id="MobiDB-lite"/>
    </source>
</evidence>